<reference evidence="4" key="1">
    <citation type="submission" date="2025-08" db="UniProtKB">
        <authorList>
            <consortium name="RefSeq"/>
        </authorList>
    </citation>
    <scope>IDENTIFICATION</scope>
</reference>
<dbReference type="AlphaFoldDB" id="A0A9W2Z514"/>
<sequence length="265" mass="30455">MKIVGVFCFLVLLALTEAQTKASNTKADTPKGDTPKGDTPKGDTPKGDTPKGDTPKGDTPKADTPKQPEKNAQIEKERIVEDIKQLAELVAGEYQLDQEPPLPEIADTMIFRPYKFKRIAIHREDRQGFILEELLKGVHIRRVYLRLITQKEKKSFKVEYYDFNPKWHNRKDDPFSVDTLINHLELRYMSLRSCVYQEIEKNDTMFVGKSYYCTEGPYNMTLTCNAMTFQITKDVTLNYIMKKRDTLPLERRSTACGCPKSSSPF</sequence>
<gene>
    <name evidence="4" type="primary">LOC106078992</name>
</gene>
<dbReference type="OrthoDB" id="410267at2759"/>
<evidence type="ECO:0000256" key="2">
    <source>
        <dbReference type="SAM" id="SignalP"/>
    </source>
</evidence>
<dbReference type="GeneID" id="106078992"/>
<accession>A0A9W2Z514</accession>
<feature type="compositionally biased region" description="Basic and acidic residues" evidence="1">
    <location>
        <begin position="28"/>
        <end position="77"/>
    </location>
</feature>
<evidence type="ECO:0000256" key="1">
    <source>
        <dbReference type="SAM" id="MobiDB-lite"/>
    </source>
</evidence>
<feature type="chain" id="PRO_5040774828" evidence="2">
    <location>
        <begin position="19"/>
        <end position="265"/>
    </location>
</feature>
<proteinExistence type="predicted"/>
<evidence type="ECO:0000313" key="4">
    <source>
        <dbReference type="RefSeq" id="XP_055870085.1"/>
    </source>
</evidence>
<organism evidence="3 4">
    <name type="scientific">Biomphalaria glabrata</name>
    <name type="common">Bloodfluke planorb</name>
    <name type="synonym">Freshwater snail</name>
    <dbReference type="NCBI Taxonomy" id="6526"/>
    <lineage>
        <taxon>Eukaryota</taxon>
        <taxon>Metazoa</taxon>
        <taxon>Spiralia</taxon>
        <taxon>Lophotrochozoa</taxon>
        <taxon>Mollusca</taxon>
        <taxon>Gastropoda</taxon>
        <taxon>Heterobranchia</taxon>
        <taxon>Euthyneura</taxon>
        <taxon>Panpulmonata</taxon>
        <taxon>Hygrophila</taxon>
        <taxon>Lymnaeoidea</taxon>
        <taxon>Planorbidae</taxon>
        <taxon>Biomphalaria</taxon>
    </lineage>
</organism>
<protein>
    <submittedName>
        <fullName evidence="4">Uncharacterized protein LOC106078992 isoform X1</fullName>
    </submittedName>
</protein>
<feature type="region of interest" description="Disordered" evidence="1">
    <location>
        <begin position="21"/>
        <end position="77"/>
    </location>
</feature>
<keyword evidence="3" id="KW-1185">Reference proteome</keyword>
<dbReference type="Proteomes" id="UP001165740">
    <property type="component" value="Chromosome 16"/>
</dbReference>
<dbReference type="RefSeq" id="XP_055870085.1">
    <property type="nucleotide sequence ID" value="XM_056014110.1"/>
</dbReference>
<keyword evidence="2" id="KW-0732">Signal</keyword>
<feature type="signal peptide" evidence="2">
    <location>
        <begin position="1"/>
        <end position="18"/>
    </location>
</feature>
<evidence type="ECO:0000313" key="3">
    <source>
        <dbReference type="Proteomes" id="UP001165740"/>
    </source>
</evidence>
<name>A0A9W2Z514_BIOGL</name>